<dbReference type="OrthoDB" id="10484012at2759"/>
<dbReference type="SUPFAM" id="SSF56399">
    <property type="entry name" value="ADP-ribosylation"/>
    <property type="match status" value="1"/>
</dbReference>
<organism evidence="1 2">
    <name type="scientific">Symbiodinium microadriaticum</name>
    <name type="common">Dinoflagellate</name>
    <name type="synonym">Zooxanthella microadriatica</name>
    <dbReference type="NCBI Taxonomy" id="2951"/>
    <lineage>
        <taxon>Eukaryota</taxon>
        <taxon>Sar</taxon>
        <taxon>Alveolata</taxon>
        <taxon>Dinophyceae</taxon>
        <taxon>Suessiales</taxon>
        <taxon>Symbiodiniaceae</taxon>
        <taxon>Symbiodinium</taxon>
    </lineage>
</organism>
<dbReference type="Proteomes" id="UP000186817">
    <property type="component" value="Unassembled WGS sequence"/>
</dbReference>
<dbReference type="AlphaFoldDB" id="A0A1Q9CN39"/>
<sequence length="91" mass="10372">MNKKSGSAAAKYDQDRKGFLWIIDIPPKYFGARNIQDISSRSKESETLFPPYSAFEVLALEEDSCHLKALPYRYEEEVERTASQSSQTAYA</sequence>
<evidence type="ECO:0000313" key="2">
    <source>
        <dbReference type="Proteomes" id="UP000186817"/>
    </source>
</evidence>
<name>A0A1Q9CN39_SYMMI</name>
<evidence type="ECO:0000313" key="1">
    <source>
        <dbReference type="EMBL" id="OLP84340.1"/>
    </source>
</evidence>
<accession>A0A1Q9CN39</accession>
<protein>
    <submittedName>
        <fullName evidence="1">Uncharacterized protein</fullName>
    </submittedName>
</protein>
<reference evidence="1 2" key="1">
    <citation type="submission" date="2016-02" db="EMBL/GenBank/DDBJ databases">
        <title>Genome analysis of coral dinoflagellate symbionts highlights evolutionary adaptations to a symbiotic lifestyle.</title>
        <authorList>
            <person name="Aranda M."/>
            <person name="Li Y."/>
            <person name="Liew Y.J."/>
            <person name="Baumgarten S."/>
            <person name="Simakov O."/>
            <person name="Wilson M."/>
            <person name="Piel J."/>
            <person name="Ashoor H."/>
            <person name="Bougouffa S."/>
            <person name="Bajic V.B."/>
            <person name="Ryu T."/>
            <person name="Ravasi T."/>
            <person name="Bayer T."/>
            <person name="Micklem G."/>
            <person name="Kim H."/>
            <person name="Bhak J."/>
            <person name="Lajeunesse T.C."/>
            <person name="Voolstra C.R."/>
        </authorList>
    </citation>
    <scope>NUCLEOTIDE SEQUENCE [LARGE SCALE GENOMIC DNA]</scope>
    <source>
        <strain evidence="1 2">CCMP2467</strain>
    </source>
</reference>
<dbReference type="Gene3D" id="3.90.176.10">
    <property type="entry name" value="Toxin ADP-ribosyltransferase, Chain A, domain 1"/>
    <property type="match status" value="1"/>
</dbReference>
<proteinExistence type="predicted"/>
<keyword evidence="2" id="KW-1185">Reference proteome</keyword>
<dbReference type="EMBL" id="LSRX01001048">
    <property type="protein sequence ID" value="OLP84340.1"/>
    <property type="molecule type" value="Genomic_DNA"/>
</dbReference>
<gene>
    <name evidence="1" type="ORF">AK812_SmicGene34791</name>
</gene>
<comment type="caution">
    <text evidence="1">The sequence shown here is derived from an EMBL/GenBank/DDBJ whole genome shotgun (WGS) entry which is preliminary data.</text>
</comment>